<accession>A0AAW0RNI1</accession>
<gene>
    <name evidence="1" type="ORF">G3M48_006979</name>
</gene>
<dbReference type="AlphaFoldDB" id="A0AAW0RNI1"/>
<comment type="caution">
    <text evidence="1">The sequence shown here is derived from an EMBL/GenBank/DDBJ whole genome shotgun (WGS) entry which is preliminary data.</text>
</comment>
<keyword evidence="2" id="KW-1185">Reference proteome</keyword>
<dbReference type="EMBL" id="JAAHCF010000487">
    <property type="protein sequence ID" value="KAK8143613.1"/>
    <property type="molecule type" value="Genomic_DNA"/>
</dbReference>
<sequence length="67" mass="7573">MISLASLTVQTPTVLKVLAEKYLKTLEFDSEVLQSLDYKLRHSVAGDVAAGHERTMYYIDDYTAYKA</sequence>
<proteinExistence type="predicted"/>
<evidence type="ECO:0000313" key="1">
    <source>
        <dbReference type="EMBL" id="KAK8143613.1"/>
    </source>
</evidence>
<organism evidence="1 2">
    <name type="scientific">Beauveria asiatica</name>
    <dbReference type="NCBI Taxonomy" id="1069075"/>
    <lineage>
        <taxon>Eukaryota</taxon>
        <taxon>Fungi</taxon>
        <taxon>Dikarya</taxon>
        <taxon>Ascomycota</taxon>
        <taxon>Pezizomycotina</taxon>
        <taxon>Sordariomycetes</taxon>
        <taxon>Hypocreomycetidae</taxon>
        <taxon>Hypocreales</taxon>
        <taxon>Cordycipitaceae</taxon>
        <taxon>Beauveria</taxon>
    </lineage>
</organism>
<protein>
    <submittedName>
        <fullName evidence="1">Uncharacterized protein</fullName>
    </submittedName>
</protein>
<name>A0AAW0RNI1_9HYPO</name>
<reference evidence="1 2" key="1">
    <citation type="submission" date="2020-02" db="EMBL/GenBank/DDBJ databases">
        <title>Comparative genomics of the hypocrealean fungal genus Beauvera.</title>
        <authorList>
            <person name="Showalter D.N."/>
            <person name="Bushley K.E."/>
            <person name="Rehner S.A."/>
        </authorList>
    </citation>
    <scope>NUCLEOTIDE SEQUENCE [LARGE SCALE GENOMIC DNA]</scope>
    <source>
        <strain evidence="1 2">ARSEF4384</strain>
    </source>
</reference>
<evidence type="ECO:0000313" key="2">
    <source>
        <dbReference type="Proteomes" id="UP001397290"/>
    </source>
</evidence>
<dbReference type="Proteomes" id="UP001397290">
    <property type="component" value="Unassembled WGS sequence"/>
</dbReference>